<dbReference type="InterPro" id="IPR036986">
    <property type="entry name" value="S4_RNA-bd_sf"/>
</dbReference>
<keyword evidence="1" id="KW-0694">RNA-binding</keyword>
<name>A0ABM8UH44_9GAMM</name>
<evidence type="ECO:0008006" key="4">
    <source>
        <dbReference type="Google" id="ProtNLM"/>
    </source>
</evidence>
<sequence>MIAASGVTQCHAGDALHRRASPANLPAPADATTMQTIDFELDRDHVELNQLLKLVGLCDSGGAGKALVASGHVRVDGAVELRKTCKIHAGQRVQLGDCIVRVIAAA</sequence>
<proteinExistence type="predicted"/>
<dbReference type="SUPFAM" id="SSF55174">
    <property type="entry name" value="Alpha-L RNA-binding motif"/>
    <property type="match status" value="1"/>
</dbReference>
<dbReference type="PROSITE" id="PS50889">
    <property type="entry name" value="S4"/>
    <property type="match status" value="1"/>
</dbReference>
<organism evidence="2 3">
    <name type="scientific">Novilysobacter luteus</name>
    <dbReference type="NCBI Taxonomy" id="2822368"/>
    <lineage>
        <taxon>Bacteria</taxon>
        <taxon>Pseudomonadati</taxon>
        <taxon>Pseudomonadota</taxon>
        <taxon>Gammaproteobacteria</taxon>
        <taxon>Lysobacterales</taxon>
        <taxon>Lysobacteraceae</taxon>
        <taxon>Novilysobacter</taxon>
    </lineage>
</organism>
<accession>A0ABM8UH44</accession>
<dbReference type="CDD" id="cd00165">
    <property type="entry name" value="S4"/>
    <property type="match status" value="1"/>
</dbReference>
<evidence type="ECO:0000256" key="1">
    <source>
        <dbReference type="PROSITE-ProRule" id="PRU00182"/>
    </source>
</evidence>
<dbReference type="EMBL" id="OU015430">
    <property type="protein sequence ID" value="CAG4975652.1"/>
    <property type="molecule type" value="Genomic_DNA"/>
</dbReference>
<evidence type="ECO:0000313" key="2">
    <source>
        <dbReference type="EMBL" id="CAG4975652.1"/>
    </source>
</evidence>
<reference evidence="2 3" key="1">
    <citation type="submission" date="2021-04" db="EMBL/GenBank/DDBJ databases">
        <authorList>
            <person name="Rodrigo-Torres L."/>
            <person name="Arahal R. D."/>
            <person name="Lucena T."/>
        </authorList>
    </citation>
    <scope>NUCLEOTIDE SEQUENCE [LARGE SCALE GENOMIC DNA]</scope>
    <source>
        <strain evidence="2 3">CECT 30171</strain>
    </source>
</reference>
<dbReference type="Gene3D" id="3.10.290.10">
    <property type="entry name" value="RNA-binding S4 domain"/>
    <property type="match status" value="1"/>
</dbReference>
<gene>
    <name evidence="2" type="ORF">LYB30171_01976</name>
</gene>
<dbReference type="Pfam" id="PF13275">
    <property type="entry name" value="S4_2"/>
    <property type="match status" value="1"/>
</dbReference>
<protein>
    <recommendedName>
        <fullName evidence="4">RNA-binding S4 domain-containing protein</fullName>
    </recommendedName>
</protein>
<evidence type="ECO:0000313" key="3">
    <source>
        <dbReference type="Proteomes" id="UP000680116"/>
    </source>
</evidence>
<dbReference type="Proteomes" id="UP000680116">
    <property type="component" value="Chromosome"/>
</dbReference>
<keyword evidence="3" id="KW-1185">Reference proteome</keyword>